<evidence type="ECO:0000256" key="1">
    <source>
        <dbReference type="SAM" id="MobiDB-lite"/>
    </source>
</evidence>
<keyword evidence="3" id="KW-1185">Reference proteome</keyword>
<gene>
    <name evidence="2" type="ORF">BJ875DRAFT_182972</name>
</gene>
<evidence type="ECO:0000313" key="3">
    <source>
        <dbReference type="Proteomes" id="UP000824998"/>
    </source>
</evidence>
<reference evidence="2" key="1">
    <citation type="journal article" date="2021" name="IMA Fungus">
        <title>Genomic characterization of three marine fungi, including Emericellopsis atlantica sp. nov. with signatures of a generalist lifestyle and marine biomass degradation.</title>
        <authorList>
            <person name="Hagestad O.C."/>
            <person name="Hou L."/>
            <person name="Andersen J.H."/>
            <person name="Hansen E.H."/>
            <person name="Altermark B."/>
            <person name="Li C."/>
            <person name="Kuhnert E."/>
            <person name="Cox R.J."/>
            <person name="Crous P.W."/>
            <person name="Spatafora J.W."/>
            <person name="Lail K."/>
            <person name="Amirebrahimi M."/>
            <person name="Lipzen A."/>
            <person name="Pangilinan J."/>
            <person name="Andreopoulos W."/>
            <person name="Hayes R.D."/>
            <person name="Ng V."/>
            <person name="Grigoriev I.V."/>
            <person name="Jackson S.A."/>
            <person name="Sutton T.D.S."/>
            <person name="Dobson A.D.W."/>
            <person name="Rama T."/>
        </authorList>
    </citation>
    <scope>NUCLEOTIDE SEQUENCE</scope>
    <source>
        <strain evidence="2">TRa018bII</strain>
    </source>
</reference>
<name>A0A9P7YA33_9HELO</name>
<evidence type="ECO:0000313" key="2">
    <source>
        <dbReference type="EMBL" id="KAG9229657.1"/>
    </source>
</evidence>
<comment type="caution">
    <text evidence="2">The sequence shown here is derived from an EMBL/GenBank/DDBJ whole genome shotgun (WGS) entry which is preliminary data.</text>
</comment>
<dbReference type="EMBL" id="MU251742">
    <property type="protein sequence ID" value="KAG9229657.1"/>
    <property type="molecule type" value="Genomic_DNA"/>
</dbReference>
<dbReference type="Proteomes" id="UP000824998">
    <property type="component" value="Unassembled WGS sequence"/>
</dbReference>
<accession>A0A9P7YA33</accession>
<protein>
    <submittedName>
        <fullName evidence="2">Uncharacterized protein</fullName>
    </submittedName>
</protein>
<sequence length="225" mass="24284">MGAHAMEWREGNGNKRSLTGCDGICTKGIGILLLANPLRDAAQDTSSGSSRGPIFQGPRQWKPYLATRGMISRKHYYEGPSLSPVDCHLQRGGGRSPGGARPRLCVSHSTVGGSVAGREEAKCLLEREDVPRLDPPRPRRSSAPAARHRGPSIPWRSYHEPDCGEGSDGGASIQALGFSAACEGPTAYETLQIPIFFFVSPSRQRPQSLPARQAALVKKLFPETR</sequence>
<dbReference type="AlphaFoldDB" id="A0A9P7YA33"/>
<feature type="region of interest" description="Disordered" evidence="1">
    <location>
        <begin position="126"/>
        <end position="158"/>
    </location>
</feature>
<feature type="compositionally biased region" description="Basic and acidic residues" evidence="1">
    <location>
        <begin position="126"/>
        <end position="137"/>
    </location>
</feature>
<proteinExistence type="predicted"/>
<organism evidence="2 3">
    <name type="scientific">Amylocarpus encephaloides</name>
    <dbReference type="NCBI Taxonomy" id="45428"/>
    <lineage>
        <taxon>Eukaryota</taxon>
        <taxon>Fungi</taxon>
        <taxon>Dikarya</taxon>
        <taxon>Ascomycota</taxon>
        <taxon>Pezizomycotina</taxon>
        <taxon>Leotiomycetes</taxon>
        <taxon>Helotiales</taxon>
        <taxon>Helotiales incertae sedis</taxon>
        <taxon>Amylocarpus</taxon>
    </lineage>
</organism>